<sequence>MGTYYFEKCAPEDVVYQLDYNQEGRRNKEEYVQMFQDRGWEYLQDHVDYSYFRKKVSEMTGPEEIFCDMNQEFR</sequence>
<reference evidence="1" key="2">
    <citation type="submission" date="2021-04" db="EMBL/GenBank/DDBJ databases">
        <authorList>
            <person name="Gilroy R."/>
        </authorList>
    </citation>
    <scope>NUCLEOTIDE SEQUENCE</scope>
    <source>
        <strain evidence="1">ChiSxjej1B13-11762</strain>
    </source>
</reference>
<evidence type="ECO:0000313" key="2">
    <source>
        <dbReference type="Proteomes" id="UP000824263"/>
    </source>
</evidence>
<name>A0A9D1R9M7_9FIRM</name>
<dbReference type="Pfam" id="PF11193">
    <property type="entry name" value="DUF2812"/>
    <property type="match status" value="1"/>
</dbReference>
<dbReference type="Proteomes" id="UP000824263">
    <property type="component" value="Unassembled WGS sequence"/>
</dbReference>
<comment type="caution">
    <text evidence="1">The sequence shown here is derived from an EMBL/GenBank/DDBJ whole genome shotgun (WGS) entry which is preliminary data.</text>
</comment>
<reference evidence="1" key="1">
    <citation type="journal article" date="2021" name="PeerJ">
        <title>Extensive microbial diversity within the chicken gut microbiome revealed by metagenomics and culture.</title>
        <authorList>
            <person name="Gilroy R."/>
            <person name="Ravi A."/>
            <person name="Getino M."/>
            <person name="Pursley I."/>
            <person name="Horton D.L."/>
            <person name="Alikhan N.F."/>
            <person name="Baker D."/>
            <person name="Gharbi K."/>
            <person name="Hall N."/>
            <person name="Watson M."/>
            <person name="Adriaenssens E.M."/>
            <person name="Foster-Nyarko E."/>
            <person name="Jarju S."/>
            <person name="Secka A."/>
            <person name="Antonio M."/>
            <person name="Oren A."/>
            <person name="Chaudhuri R.R."/>
            <person name="La Ragione R."/>
            <person name="Hildebrand F."/>
            <person name="Pallen M.J."/>
        </authorList>
    </citation>
    <scope>NUCLEOTIDE SEQUENCE</scope>
    <source>
        <strain evidence="1">ChiSxjej1B13-11762</strain>
    </source>
</reference>
<dbReference type="InterPro" id="IPR021359">
    <property type="entry name" value="DUF2812"/>
</dbReference>
<protein>
    <submittedName>
        <fullName evidence="1">DUF2812 domain-containing protein</fullName>
    </submittedName>
</protein>
<proteinExistence type="predicted"/>
<accession>A0A9D1R9M7</accession>
<evidence type="ECO:0000313" key="1">
    <source>
        <dbReference type="EMBL" id="HIW84093.1"/>
    </source>
</evidence>
<dbReference type="EMBL" id="DXGF01000132">
    <property type="protein sequence ID" value="HIW84093.1"/>
    <property type="molecule type" value="Genomic_DNA"/>
</dbReference>
<organism evidence="1 2">
    <name type="scientific">Candidatus Dorea gallistercoris</name>
    <dbReference type="NCBI Taxonomy" id="2838542"/>
    <lineage>
        <taxon>Bacteria</taxon>
        <taxon>Bacillati</taxon>
        <taxon>Bacillota</taxon>
        <taxon>Clostridia</taxon>
        <taxon>Lachnospirales</taxon>
        <taxon>Lachnospiraceae</taxon>
        <taxon>Dorea</taxon>
    </lineage>
</organism>
<dbReference type="AlphaFoldDB" id="A0A9D1R9M7"/>
<gene>
    <name evidence="1" type="ORF">H9873_07220</name>
</gene>